<dbReference type="Gene3D" id="3.40.50.360">
    <property type="match status" value="1"/>
</dbReference>
<protein>
    <submittedName>
        <fullName evidence="2">NADPH-dependent FMN reductase</fullName>
    </submittedName>
</protein>
<dbReference type="InterPro" id="IPR050712">
    <property type="entry name" value="NAD(P)H-dep_reductase"/>
</dbReference>
<evidence type="ECO:0000313" key="2">
    <source>
        <dbReference type="EMBL" id="OKL40237.1"/>
    </source>
</evidence>
<dbReference type="GO" id="GO:0016491">
    <property type="term" value="F:oxidoreductase activity"/>
    <property type="evidence" value="ECO:0007669"/>
    <property type="project" value="InterPro"/>
</dbReference>
<evidence type="ECO:0000313" key="3">
    <source>
        <dbReference type="Proteomes" id="UP000186551"/>
    </source>
</evidence>
<evidence type="ECO:0000259" key="1">
    <source>
        <dbReference type="Pfam" id="PF03358"/>
    </source>
</evidence>
<reference evidence="2 3" key="1">
    <citation type="submission" date="2016-03" db="EMBL/GenBank/DDBJ databases">
        <title>Genome sequence of Pontibacter sp. nov., of the family cytophagaceae, isolated from marine sediment of the Yellow Sea, China.</title>
        <authorList>
            <person name="Zhang G."/>
            <person name="Zhang R."/>
        </authorList>
    </citation>
    <scope>NUCLEOTIDE SEQUENCE [LARGE SCALE GENOMIC DNA]</scope>
    <source>
        <strain evidence="2 3">S10-8</strain>
    </source>
</reference>
<dbReference type="InterPro" id="IPR005025">
    <property type="entry name" value="FMN_Rdtase-like_dom"/>
</dbReference>
<proteinExistence type="predicted"/>
<dbReference type="PANTHER" id="PTHR30543:SF21">
    <property type="entry name" value="NAD(P)H-DEPENDENT FMN REDUCTASE LOT6"/>
    <property type="match status" value="1"/>
</dbReference>
<dbReference type="PANTHER" id="PTHR30543">
    <property type="entry name" value="CHROMATE REDUCTASE"/>
    <property type="match status" value="1"/>
</dbReference>
<sequence length="223" mass="25231">MEGQQKDDRQGQVRFLVFSASLRDNSLNTRLAKLAALVIEKNGGTVDFASMSEFDCPSFNQDLEVDGYHPEGAEAFRKRILANDAFIISSPEYNGSMPGIMKNTIDWASRFRPQPFHQHHALLLSASPSMAGGNRGLWSLRIPLEHLGTRVYPDMFSLAMAHEAFDERGSLKDNILAKRFEDNLVGFMNLVEASRHYPCIKKAWVEFLGEKTDKETERVEYEA</sequence>
<dbReference type="InterPro" id="IPR029039">
    <property type="entry name" value="Flavoprotein-like_sf"/>
</dbReference>
<name>A0A1Q5PDF2_9BACT</name>
<comment type="caution">
    <text evidence="2">The sequence shown here is derived from an EMBL/GenBank/DDBJ whole genome shotgun (WGS) entry which is preliminary data.</text>
</comment>
<dbReference type="STRING" id="1797110.A3841_18055"/>
<dbReference type="RefSeq" id="WP_073852342.1">
    <property type="nucleotide sequence ID" value="NZ_LVWA01000005.1"/>
</dbReference>
<accession>A0A1Q5PDF2</accession>
<dbReference type="OrthoDB" id="9812295at2"/>
<organism evidence="2 3">
    <name type="scientific">Pontibacter flavimaris</name>
    <dbReference type="NCBI Taxonomy" id="1797110"/>
    <lineage>
        <taxon>Bacteria</taxon>
        <taxon>Pseudomonadati</taxon>
        <taxon>Bacteroidota</taxon>
        <taxon>Cytophagia</taxon>
        <taxon>Cytophagales</taxon>
        <taxon>Hymenobacteraceae</taxon>
        <taxon>Pontibacter</taxon>
    </lineage>
</organism>
<dbReference type="EMBL" id="LVWA01000005">
    <property type="protein sequence ID" value="OKL40237.1"/>
    <property type="molecule type" value="Genomic_DNA"/>
</dbReference>
<feature type="domain" description="NADPH-dependent FMN reductase-like" evidence="1">
    <location>
        <begin position="14"/>
        <end position="162"/>
    </location>
</feature>
<gene>
    <name evidence="2" type="ORF">A3841_18055</name>
</gene>
<dbReference type="Proteomes" id="UP000186551">
    <property type="component" value="Unassembled WGS sequence"/>
</dbReference>
<dbReference type="SUPFAM" id="SSF52218">
    <property type="entry name" value="Flavoproteins"/>
    <property type="match status" value="1"/>
</dbReference>
<dbReference type="AlphaFoldDB" id="A0A1Q5PDF2"/>
<dbReference type="Pfam" id="PF03358">
    <property type="entry name" value="FMN_red"/>
    <property type="match status" value="1"/>
</dbReference>
<keyword evidence="3" id="KW-1185">Reference proteome</keyword>
<dbReference type="GO" id="GO:0010181">
    <property type="term" value="F:FMN binding"/>
    <property type="evidence" value="ECO:0007669"/>
    <property type="project" value="TreeGrafter"/>
</dbReference>
<dbReference type="GO" id="GO:0005829">
    <property type="term" value="C:cytosol"/>
    <property type="evidence" value="ECO:0007669"/>
    <property type="project" value="TreeGrafter"/>
</dbReference>